<evidence type="ECO:0000256" key="4">
    <source>
        <dbReference type="ARBA" id="ARBA00009503"/>
    </source>
</evidence>
<evidence type="ECO:0000256" key="1">
    <source>
        <dbReference type="ARBA" id="ARBA00000012"/>
    </source>
</evidence>
<keyword evidence="9 13" id="KW-0460">Magnesium</keyword>
<dbReference type="SUPFAM" id="SSF51717">
    <property type="entry name" value="Dihydropteroate synthetase-like"/>
    <property type="match status" value="1"/>
</dbReference>
<name>A0A1M6FWD4_9FIRM</name>
<comment type="pathway">
    <text evidence="3 13">Cofactor biosynthesis; tetrahydrofolate biosynthesis; 7,8-dihydrofolate from 2-amino-4-hydroxy-6-hydroxymethyl-7,8-dihydropteridine diphosphate and 4-aminobenzoate: step 1/2.</text>
</comment>
<evidence type="ECO:0000313" key="15">
    <source>
        <dbReference type="EMBL" id="SHJ01930.1"/>
    </source>
</evidence>
<feature type="domain" description="Pterin-binding" evidence="14">
    <location>
        <begin position="21"/>
        <end position="268"/>
    </location>
</feature>
<dbReference type="Gene3D" id="3.20.20.20">
    <property type="entry name" value="Dihydropteroate synthase-like"/>
    <property type="match status" value="1"/>
</dbReference>
<evidence type="ECO:0000256" key="2">
    <source>
        <dbReference type="ARBA" id="ARBA00001946"/>
    </source>
</evidence>
<dbReference type="EMBL" id="FQYT01000010">
    <property type="protein sequence ID" value="SHJ01930.1"/>
    <property type="molecule type" value="Genomic_DNA"/>
</dbReference>
<evidence type="ECO:0000256" key="12">
    <source>
        <dbReference type="ARBA" id="ARBA00053449"/>
    </source>
</evidence>
<comment type="catalytic activity">
    <reaction evidence="1">
        <text>(7,8-dihydropterin-6-yl)methyl diphosphate + 4-aminobenzoate = 7,8-dihydropteroate + diphosphate</text>
        <dbReference type="Rhea" id="RHEA:19949"/>
        <dbReference type="ChEBI" id="CHEBI:17836"/>
        <dbReference type="ChEBI" id="CHEBI:17839"/>
        <dbReference type="ChEBI" id="CHEBI:33019"/>
        <dbReference type="ChEBI" id="CHEBI:72950"/>
        <dbReference type="EC" id="2.5.1.15"/>
    </reaction>
</comment>
<sequence length="279" mass="30843">MNIKDYKMMIGQKEICFGKQTYIMGILNVTPDSFSDGGDYTDTDKAVEHAKDMLHDGAVMIDVGGESTRPGYTLISEEEEIRRISPVIRRLREETDAIISVDTYKPKVAVAAIDSGAHIINDIWGLQSDPEMIRVAAKYQVPVIIMHNQDGTFYKDLMGEIKAFLVQSIDIALKGGLKNENIILDPGVGFGKTMEQNMEVMANLDQIRELGYPVLLGTSRKRMIGSILGLNEPKLRVNGTVATTVMGIMQGIDIVRVHDVRENAEAAKITDAIMRNLNG</sequence>
<keyword evidence="7 13" id="KW-0808">Transferase</keyword>
<evidence type="ECO:0000256" key="3">
    <source>
        <dbReference type="ARBA" id="ARBA00004763"/>
    </source>
</evidence>
<keyword evidence="10 13" id="KW-0289">Folate biosynthesis</keyword>
<dbReference type="PROSITE" id="PS00793">
    <property type="entry name" value="DHPS_2"/>
    <property type="match status" value="1"/>
</dbReference>
<dbReference type="PANTHER" id="PTHR20941">
    <property type="entry name" value="FOLATE SYNTHESIS PROTEINS"/>
    <property type="match status" value="1"/>
</dbReference>
<dbReference type="Pfam" id="PF00809">
    <property type="entry name" value="Pterin_bind"/>
    <property type="match status" value="1"/>
</dbReference>
<protein>
    <recommendedName>
        <fullName evidence="6 13">Dihydropteroate synthase</fullName>
        <shortName evidence="13">DHPS</shortName>
        <ecNumber evidence="5 13">2.5.1.15</ecNumber>
    </recommendedName>
    <alternativeName>
        <fullName evidence="11 13">Dihydropteroate pyrophosphorylase</fullName>
    </alternativeName>
</protein>
<keyword evidence="16" id="KW-1185">Reference proteome</keyword>
<evidence type="ECO:0000256" key="6">
    <source>
        <dbReference type="ARBA" id="ARBA00016919"/>
    </source>
</evidence>
<evidence type="ECO:0000256" key="10">
    <source>
        <dbReference type="ARBA" id="ARBA00022909"/>
    </source>
</evidence>
<dbReference type="FunFam" id="3.20.20.20:FF:000006">
    <property type="entry name" value="Dihydropteroate synthase"/>
    <property type="match status" value="1"/>
</dbReference>
<dbReference type="Proteomes" id="UP000184342">
    <property type="component" value="Unassembled WGS sequence"/>
</dbReference>
<dbReference type="InterPro" id="IPR045031">
    <property type="entry name" value="DHP_synth-like"/>
</dbReference>
<dbReference type="GO" id="GO:0004156">
    <property type="term" value="F:dihydropteroate synthase activity"/>
    <property type="evidence" value="ECO:0007669"/>
    <property type="project" value="UniProtKB-EC"/>
</dbReference>
<dbReference type="STRING" id="1122934.SAMN02745691_01218"/>
<evidence type="ECO:0000256" key="5">
    <source>
        <dbReference type="ARBA" id="ARBA00012458"/>
    </source>
</evidence>
<dbReference type="UniPathway" id="UPA00077">
    <property type="reaction ID" value="UER00156"/>
</dbReference>
<gene>
    <name evidence="15" type="ORF">SAMN02745691_01218</name>
</gene>
<evidence type="ECO:0000259" key="14">
    <source>
        <dbReference type="PROSITE" id="PS50972"/>
    </source>
</evidence>
<proteinExistence type="inferred from homology"/>
<comment type="cofactor">
    <cofactor evidence="2 13">
        <name>Mg(2+)</name>
        <dbReference type="ChEBI" id="CHEBI:18420"/>
    </cofactor>
</comment>
<dbReference type="GO" id="GO:0046654">
    <property type="term" value="P:tetrahydrofolate biosynthetic process"/>
    <property type="evidence" value="ECO:0007669"/>
    <property type="project" value="UniProtKB-UniPathway"/>
</dbReference>
<dbReference type="GO" id="GO:0046872">
    <property type="term" value="F:metal ion binding"/>
    <property type="evidence" value="ECO:0007669"/>
    <property type="project" value="UniProtKB-KW"/>
</dbReference>
<dbReference type="InterPro" id="IPR011005">
    <property type="entry name" value="Dihydropteroate_synth-like_sf"/>
</dbReference>
<comment type="similarity">
    <text evidence="4 13">Belongs to the DHPS family.</text>
</comment>
<dbReference type="GO" id="GO:0005829">
    <property type="term" value="C:cytosol"/>
    <property type="evidence" value="ECO:0007669"/>
    <property type="project" value="TreeGrafter"/>
</dbReference>
<dbReference type="PROSITE" id="PS50972">
    <property type="entry name" value="PTERIN_BINDING"/>
    <property type="match status" value="1"/>
</dbReference>
<dbReference type="CDD" id="cd00739">
    <property type="entry name" value="DHPS"/>
    <property type="match status" value="1"/>
</dbReference>
<evidence type="ECO:0000256" key="7">
    <source>
        <dbReference type="ARBA" id="ARBA00022679"/>
    </source>
</evidence>
<accession>A0A1M6FWD4</accession>
<evidence type="ECO:0000313" key="16">
    <source>
        <dbReference type="Proteomes" id="UP000184342"/>
    </source>
</evidence>
<dbReference type="PROSITE" id="PS00792">
    <property type="entry name" value="DHPS_1"/>
    <property type="match status" value="1"/>
</dbReference>
<organism evidence="15 16">
    <name type="scientific">Parasporobacterium paucivorans DSM 15970</name>
    <dbReference type="NCBI Taxonomy" id="1122934"/>
    <lineage>
        <taxon>Bacteria</taxon>
        <taxon>Bacillati</taxon>
        <taxon>Bacillota</taxon>
        <taxon>Clostridia</taxon>
        <taxon>Lachnospirales</taxon>
        <taxon>Lachnospiraceae</taxon>
        <taxon>Parasporobacterium</taxon>
    </lineage>
</organism>
<dbReference type="EC" id="2.5.1.15" evidence="5 13"/>
<dbReference type="NCBIfam" id="TIGR01496">
    <property type="entry name" value="DHPS"/>
    <property type="match status" value="1"/>
</dbReference>
<evidence type="ECO:0000256" key="9">
    <source>
        <dbReference type="ARBA" id="ARBA00022842"/>
    </source>
</evidence>
<dbReference type="PANTHER" id="PTHR20941:SF1">
    <property type="entry name" value="FOLIC ACID SYNTHESIS PROTEIN FOL1"/>
    <property type="match status" value="1"/>
</dbReference>
<evidence type="ECO:0000256" key="8">
    <source>
        <dbReference type="ARBA" id="ARBA00022723"/>
    </source>
</evidence>
<dbReference type="AlphaFoldDB" id="A0A1M6FWD4"/>
<dbReference type="InterPro" id="IPR000489">
    <property type="entry name" value="Pterin-binding_dom"/>
</dbReference>
<dbReference type="InterPro" id="IPR006390">
    <property type="entry name" value="DHP_synth_dom"/>
</dbReference>
<evidence type="ECO:0000256" key="11">
    <source>
        <dbReference type="ARBA" id="ARBA00030193"/>
    </source>
</evidence>
<dbReference type="GO" id="GO:0046656">
    <property type="term" value="P:folic acid biosynthetic process"/>
    <property type="evidence" value="ECO:0007669"/>
    <property type="project" value="UniProtKB-KW"/>
</dbReference>
<comment type="function">
    <text evidence="12 13">Catalyzes the condensation of para-aminobenzoate (pABA) with 6-hydroxymethyl-7,8-dihydropterin diphosphate (DHPt-PP) to form 7,8-dihydropteroate (H2Pte), the immediate precursor of folate derivatives.</text>
</comment>
<evidence type="ECO:0000256" key="13">
    <source>
        <dbReference type="RuleBase" id="RU361205"/>
    </source>
</evidence>
<keyword evidence="8 13" id="KW-0479">Metal-binding</keyword>
<reference evidence="15 16" key="1">
    <citation type="submission" date="2016-11" db="EMBL/GenBank/DDBJ databases">
        <authorList>
            <person name="Jaros S."/>
            <person name="Januszkiewicz K."/>
            <person name="Wedrychowicz H."/>
        </authorList>
    </citation>
    <scope>NUCLEOTIDE SEQUENCE [LARGE SCALE GENOMIC DNA]</scope>
    <source>
        <strain evidence="15 16">DSM 15970</strain>
    </source>
</reference>